<feature type="compositionally biased region" description="Polar residues" evidence="5">
    <location>
        <begin position="444"/>
        <end position="462"/>
    </location>
</feature>
<sequence>MASPPALLAGLDLETSLLIAQLSLADIRQQLRRVADVDERCALQVLADDFDAYLKAYEDFRERASISEQDSAEVVEMVTLSNPPHPLQPLASSSMLEVSPVQHVDEVMFDDYPEEDIEHDAASTTSLDDNEEETDYEVQSNTSDAPVEVVVYPRPVIPPVMCIACTDTVPSTSSFPTPCGHYFCQTCLETLLRTALTNENFFPPWCCNQRQRIDLEPLMSAPSQGEDTIVISDEMWFQIRAKSREFAVAPSERTYCPNPRCSVFLGSIDQLRDQASGSGHGKLITRMSRIAQVDEDDTYLLIANLHLRDVEEANTGRKGKARDNTPLNDEELAFQLQAEILRDYLVELGDRRLALSIGDALDSDQDVLQSIRLAEQGVEDDHRYAAALSFGQPLPELERSQAQLFLEGSREQLDKAKTLPPTHEEHLFFEDGDDADYYEASEVAGSSTQASGSTYPISKASM</sequence>
<reference evidence="7 8" key="1">
    <citation type="submission" date="2024-01" db="EMBL/GenBank/DDBJ databases">
        <title>A draft genome for a cacao thread blight-causing isolate of Paramarasmius palmivorus.</title>
        <authorList>
            <person name="Baruah I.K."/>
            <person name="Bukari Y."/>
            <person name="Amoako-Attah I."/>
            <person name="Meinhardt L.W."/>
            <person name="Bailey B.A."/>
            <person name="Cohen S.P."/>
        </authorList>
    </citation>
    <scope>NUCLEOTIDE SEQUENCE [LARGE SCALE GENOMIC DNA]</scope>
    <source>
        <strain evidence="7 8">GH-12</strain>
    </source>
</reference>
<keyword evidence="2 4" id="KW-0863">Zinc-finger</keyword>
<dbReference type="Gene3D" id="3.30.40.10">
    <property type="entry name" value="Zinc/RING finger domain, C3HC4 (zinc finger)"/>
    <property type="match status" value="1"/>
</dbReference>
<dbReference type="EMBL" id="JAYKXP010000022">
    <property type="protein sequence ID" value="KAK7046076.1"/>
    <property type="molecule type" value="Genomic_DNA"/>
</dbReference>
<dbReference type="SUPFAM" id="SSF57850">
    <property type="entry name" value="RING/U-box"/>
    <property type="match status" value="1"/>
</dbReference>
<evidence type="ECO:0000256" key="1">
    <source>
        <dbReference type="ARBA" id="ARBA00022723"/>
    </source>
</evidence>
<evidence type="ECO:0000259" key="6">
    <source>
        <dbReference type="PROSITE" id="PS50089"/>
    </source>
</evidence>
<dbReference type="GO" id="GO:0008270">
    <property type="term" value="F:zinc ion binding"/>
    <property type="evidence" value="ECO:0007669"/>
    <property type="project" value="UniProtKB-KW"/>
</dbReference>
<gene>
    <name evidence="7" type="ORF">VNI00_007071</name>
</gene>
<feature type="region of interest" description="Disordered" evidence="5">
    <location>
        <begin position="121"/>
        <end position="142"/>
    </location>
</feature>
<organism evidence="7 8">
    <name type="scientific">Paramarasmius palmivorus</name>
    <dbReference type="NCBI Taxonomy" id="297713"/>
    <lineage>
        <taxon>Eukaryota</taxon>
        <taxon>Fungi</taxon>
        <taxon>Dikarya</taxon>
        <taxon>Basidiomycota</taxon>
        <taxon>Agaricomycotina</taxon>
        <taxon>Agaricomycetes</taxon>
        <taxon>Agaricomycetidae</taxon>
        <taxon>Agaricales</taxon>
        <taxon>Marasmiineae</taxon>
        <taxon>Marasmiaceae</taxon>
        <taxon>Paramarasmius</taxon>
    </lineage>
</organism>
<accession>A0AAW0D6L3</accession>
<dbReference type="PROSITE" id="PS50089">
    <property type="entry name" value="ZF_RING_2"/>
    <property type="match status" value="1"/>
</dbReference>
<feature type="region of interest" description="Disordered" evidence="5">
    <location>
        <begin position="442"/>
        <end position="462"/>
    </location>
</feature>
<dbReference type="AlphaFoldDB" id="A0AAW0D6L3"/>
<keyword evidence="3" id="KW-0862">Zinc</keyword>
<dbReference type="InterPro" id="IPR001841">
    <property type="entry name" value="Znf_RING"/>
</dbReference>
<comment type="caution">
    <text evidence="7">The sequence shown here is derived from an EMBL/GenBank/DDBJ whole genome shotgun (WGS) entry which is preliminary data.</text>
</comment>
<name>A0AAW0D6L3_9AGAR</name>
<dbReference type="InterPro" id="IPR013083">
    <property type="entry name" value="Znf_RING/FYVE/PHD"/>
</dbReference>
<feature type="domain" description="RING-type" evidence="6">
    <location>
        <begin position="162"/>
        <end position="206"/>
    </location>
</feature>
<evidence type="ECO:0000313" key="8">
    <source>
        <dbReference type="Proteomes" id="UP001383192"/>
    </source>
</evidence>
<evidence type="ECO:0000256" key="4">
    <source>
        <dbReference type="PROSITE-ProRule" id="PRU00175"/>
    </source>
</evidence>
<proteinExistence type="predicted"/>
<evidence type="ECO:0000256" key="2">
    <source>
        <dbReference type="ARBA" id="ARBA00022771"/>
    </source>
</evidence>
<evidence type="ECO:0000313" key="7">
    <source>
        <dbReference type="EMBL" id="KAK7046076.1"/>
    </source>
</evidence>
<dbReference type="Proteomes" id="UP001383192">
    <property type="component" value="Unassembled WGS sequence"/>
</dbReference>
<protein>
    <recommendedName>
        <fullName evidence="6">RING-type domain-containing protein</fullName>
    </recommendedName>
</protein>
<evidence type="ECO:0000256" key="3">
    <source>
        <dbReference type="ARBA" id="ARBA00022833"/>
    </source>
</evidence>
<evidence type="ECO:0000256" key="5">
    <source>
        <dbReference type="SAM" id="MobiDB-lite"/>
    </source>
</evidence>
<dbReference type="InterPro" id="IPR017907">
    <property type="entry name" value="Znf_RING_CS"/>
</dbReference>
<dbReference type="PROSITE" id="PS00518">
    <property type="entry name" value="ZF_RING_1"/>
    <property type="match status" value="1"/>
</dbReference>
<keyword evidence="8" id="KW-1185">Reference proteome</keyword>
<keyword evidence="1" id="KW-0479">Metal-binding</keyword>